<organism evidence="3 4">
    <name type="scientific">Oleiagrimonas citrea</name>
    <dbReference type="NCBI Taxonomy" id="1665687"/>
    <lineage>
        <taxon>Bacteria</taxon>
        <taxon>Pseudomonadati</taxon>
        <taxon>Pseudomonadota</taxon>
        <taxon>Gammaproteobacteria</taxon>
        <taxon>Lysobacterales</taxon>
        <taxon>Rhodanobacteraceae</taxon>
        <taxon>Oleiagrimonas</taxon>
    </lineage>
</organism>
<dbReference type="RefSeq" id="WP_168184674.1">
    <property type="nucleotide sequence ID" value="NZ_JAAZQD010000002.1"/>
</dbReference>
<feature type="compositionally biased region" description="Low complexity" evidence="1">
    <location>
        <begin position="94"/>
        <end position="103"/>
    </location>
</feature>
<dbReference type="EMBL" id="JAAZQD010000002">
    <property type="protein sequence ID" value="NKZ38293.1"/>
    <property type="molecule type" value="Genomic_DNA"/>
</dbReference>
<evidence type="ECO:0000313" key="4">
    <source>
        <dbReference type="Proteomes" id="UP000541636"/>
    </source>
</evidence>
<feature type="domain" description="DUF4398" evidence="2">
    <location>
        <begin position="1"/>
        <end position="72"/>
    </location>
</feature>
<dbReference type="AlphaFoldDB" id="A0A846ZLF7"/>
<dbReference type="InterPro" id="IPR025511">
    <property type="entry name" value="DUF4398"/>
</dbReference>
<dbReference type="Gene3D" id="1.20.1270.390">
    <property type="match status" value="1"/>
</dbReference>
<evidence type="ECO:0000259" key="2">
    <source>
        <dbReference type="Pfam" id="PF14346"/>
    </source>
</evidence>
<accession>A0A846ZLF7</accession>
<name>A0A846ZLF7_9GAMM</name>
<reference evidence="3 4" key="1">
    <citation type="journal article" date="2017" name="Int. J. Syst. Evol. Microbiol.">
        <title>Oleiagrimonas citrea sp. nov., a marine bacterium isolated from tidal flat sediment and emended description of the genus Oleiagrimonas Fang et al. 2015 and Oleiagrimonas soli.</title>
        <authorList>
            <person name="Yang S.H."/>
            <person name="Seo H.S."/>
            <person name="Seong C.N."/>
            <person name="Kwon K.K."/>
        </authorList>
    </citation>
    <scope>NUCLEOTIDE SEQUENCE [LARGE SCALE GENOMIC DNA]</scope>
    <source>
        <strain evidence="3 4">MEBiC09124</strain>
    </source>
</reference>
<proteinExistence type="predicted"/>
<sequence length="135" mass="13915">MSRAQSSLQAAQKAGAGDADPVDLEFARGKYQQAQTALGNGKNALAADLANESIADSQLALTKARLATLRGQISAQTKENARLRKQLLERAAKARPAAVPQAPSSSDVQELPQTVLPAPASPAPASSSDAVQEGQ</sequence>
<comment type="caution">
    <text evidence="3">The sequence shown here is derived from an EMBL/GenBank/DDBJ whole genome shotgun (WGS) entry which is preliminary data.</text>
</comment>
<feature type="region of interest" description="Disordered" evidence="1">
    <location>
        <begin position="91"/>
        <end position="135"/>
    </location>
</feature>
<evidence type="ECO:0000313" key="3">
    <source>
        <dbReference type="EMBL" id="NKZ38293.1"/>
    </source>
</evidence>
<protein>
    <submittedName>
        <fullName evidence="3">DUF4398 domain-containing protein</fullName>
    </submittedName>
</protein>
<dbReference type="Proteomes" id="UP000541636">
    <property type="component" value="Unassembled WGS sequence"/>
</dbReference>
<evidence type="ECO:0000256" key="1">
    <source>
        <dbReference type="SAM" id="MobiDB-lite"/>
    </source>
</evidence>
<gene>
    <name evidence="3" type="ORF">HF690_04895</name>
</gene>
<dbReference type="Pfam" id="PF14346">
    <property type="entry name" value="DUF4398"/>
    <property type="match status" value="1"/>
</dbReference>
<keyword evidence="4" id="KW-1185">Reference proteome</keyword>